<gene>
    <name evidence="2" type="ORF">FJZ47_24405</name>
</gene>
<protein>
    <submittedName>
        <fullName evidence="2">Hydantoinase B/oxoprolinase family protein</fullName>
    </submittedName>
</protein>
<proteinExistence type="predicted"/>
<organism evidence="2 3">
    <name type="scientific">Tectimicrobiota bacterium</name>
    <dbReference type="NCBI Taxonomy" id="2528274"/>
    <lineage>
        <taxon>Bacteria</taxon>
        <taxon>Pseudomonadati</taxon>
        <taxon>Nitrospinota/Tectimicrobiota group</taxon>
        <taxon>Candidatus Tectimicrobiota</taxon>
    </lineage>
</organism>
<dbReference type="Pfam" id="PF02538">
    <property type="entry name" value="Hydantoinase_B"/>
    <property type="match status" value="1"/>
</dbReference>
<comment type="caution">
    <text evidence="2">The sequence shown here is derived from an EMBL/GenBank/DDBJ whole genome shotgun (WGS) entry which is preliminary data.</text>
</comment>
<dbReference type="InterPro" id="IPR003692">
    <property type="entry name" value="Hydantoinase_B"/>
</dbReference>
<dbReference type="EMBL" id="VGLS01001110">
    <property type="protein sequence ID" value="MBM3226921.1"/>
    <property type="molecule type" value="Genomic_DNA"/>
</dbReference>
<feature type="domain" description="Hydantoinase B/oxoprolinase" evidence="1">
    <location>
        <begin position="4"/>
        <end position="48"/>
    </location>
</feature>
<feature type="non-terminal residue" evidence="2">
    <location>
        <position position="49"/>
    </location>
</feature>
<accession>A0A938B4W9</accession>
<dbReference type="Proteomes" id="UP000712673">
    <property type="component" value="Unassembled WGS sequence"/>
</dbReference>
<dbReference type="GO" id="GO:0003824">
    <property type="term" value="F:catalytic activity"/>
    <property type="evidence" value="ECO:0007669"/>
    <property type="project" value="InterPro"/>
</dbReference>
<name>A0A938B4W9_UNCTE</name>
<evidence type="ECO:0000259" key="1">
    <source>
        <dbReference type="Pfam" id="PF02538"/>
    </source>
</evidence>
<evidence type="ECO:0000313" key="3">
    <source>
        <dbReference type="Proteomes" id="UP000712673"/>
    </source>
</evidence>
<evidence type="ECO:0000313" key="2">
    <source>
        <dbReference type="EMBL" id="MBM3226921.1"/>
    </source>
</evidence>
<reference evidence="2" key="1">
    <citation type="submission" date="2019-03" db="EMBL/GenBank/DDBJ databases">
        <title>Lake Tanganyika Metagenome-Assembled Genomes (MAGs).</title>
        <authorList>
            <person name="Tran P."/>
        </authorList>
    </citation>
    <scope>NUCLEOTIDE SEQUENCE</scope>
    <source>
        <strain evidence="2">K_DeepCast_65m_m2_066</strain>
    </source>
</reference>
<sequence>MDYDPIRLEVFKNLLSGIAEEMGVTLCRTAFSPNIKERKDFSCALFDSA</sequence>
<dbReference type="AlphaFoldDB" id="A0A938B4W9"/>